<dbReference type="GO" id="GO:0006412">
    <property type="term" value="P:translation"/>
    <property type="evidence" value="ECO:0007669"/>
    <property type="project" value="InterPro"/>
</dbReference>
<dbReference type="Proteomes" id="UP000002899">
    <property type="component" value="Chromosome IV"/>
</dbReference>
<dbReference type="PANTHER" id="PTHR19970:SF0">
    <property type="entry name" value="LARGE RIBOSOMAL SUBUNIT PROTEIN EL39"/>
    <property type="match status" value="1"/>
</dbReference>
<accession>I7IA59</accession>
<reference evidence="4 5" key="1">
    <citation type="journal article" date="2012" name="Nucleic Acids Res.">
        <title>Sequencing of the smallest Apicomplexan genome from the human pathogen Babesia microti.</title>
        <authorList>
            <person name="Cornillot E."/>
            <person name="Hadj-Kaddour K."/>
            <person name="Dassouli A."/>
            <person name="Noel B."/>
            <person name="Ranwez V."/>
            <person name="Vacherie B."/>
            <person name="Augagneur Y."/>
            <person name="Bres V."/>
            <person name="Duclos A."/>
            <person name="Randazzo S."/>
            <person name="Carcy B."/>
            <person name="Debierre-Grockiego F."/>
            <person name="Delbecq S."/>
            <person name="Moubri-Menage K."/>
            <person name="Shams-Eldin H."/>
            <person name="Usmani-Brown S."/>
            <person name="Bringaud F."/>
            <person name="Wincker P."/>
            <person name="Vivares C.P."/>
            <person name="Schwarz R.T."/>
            <person name="Schetters T.P."/>
            <person name="Krause P.J."/>
            <person name="Gorenflot A."/>
            <person name="Berry V."/>
            <person name="Barbe V."/>
            <person name="Ben Mamoun C."/>
        </authorList>
    </citation>
    <scope>NUCLEOTIDE SEQUENCE [LARGE SCALE GENOMIC DNA]</scope>
    <source>
        <strain evidence="4 5">RI</strain>
    </source>
</reference>
<dbReference type="VEuPathDB" id="PiroplasmaDB:BmR1_04g09917"/>
<reference evidence="4 5" key="2">
    <citation type="journal article" date="2013" name="PLoS ONE">
        <title>Whole genome mapping and re-organization of the nuclear and mitochondrial genomes of Babesia microti isolates.</title>
        <authorList>
            <person name="Cornillot E."/>
            <person name="Dassouli A."/>
            <person name="Garg A."/>
            <person name="Pachikara N."/>
            <person name="Randazzo S."/>
            <person name="Depoix D."/>
            <person name="Carcy B."/>
            <person name="Delbecq S."/>
            <person name="Frutos R."/>
            <person name="Silva J.C."/>
            <person name="Sutton R."/>
            <person name="Krause P.J."/>
            <person name="Mamoun C.B."/>
        </authorList>
    </citation>
    <scope>NUCLEOTIDE SEQUENCE [LARGE SCALE GENOMIC DNA]</scope>
    <source>
        <strain evidence="4 5">RI</strain>
    </source>
</reference>
<evidence type="ECO:0000256" key="1">
    <source>
        <dbReference type="ARBA" id="ARBA00009339"/>
    </source>
</evidence>
<dbReference type="Gene3D" id="1.10.1620.10">
    <property type="entry name" value="Ribosomal protein L39e"/>
    <property type="match status" value="1"/>
</dbReference>
<dbReference type="AlphaFoldDB" id="I7IA59"/>
<sequence length="51" mass="6371">MGSIKTNRLKKHLAKKIKQNRPIPQWFRLKTGNRIRYNSKRRYWRRTKLGF</sequence>
<dbReference type="SUPFAM" id="SSF48662">
    <property type="entry name" value="Ribosomal protein L39e"/>
    <property type="match status" value="1"/>
</dbReference>
<gene>
    <name evidence="4" type="ORF">BmR1_04g09917</name>
</gene>
<keyword evidence="3" id="KW-0687">Ribonucleoprotein</keyword>
<protein>
    <submittedName>
        <fullName evidence="4">Ribosomal L39 protein</fullName>
    </submittedName>
</protein>
<proteinExistence type="inferred from homology"/>
<dbReference type="PROSITE" id="PS00051">
    <property type="entry name" value="RIBOSOMAL_L39E"/>
    <property type="match status" value="1"/>
</dbReference>
<dbReference type="InterPro" id="IPR023626">
    <property type="entry name" value="Ribosomal_eL39_dom_sf"/>
</dbReference>
<dbReference type="PANTHER" id="PTHR19970">
    <property type="entry name" value="RIBOSOMAL PROTEIN L39E"/>
    <property type="match status" value="1"/>
</dbReference>
<comment type="similarity">
    <text evidence="1">Belongs to the eukaryotic ribosomal protein eL39 family.</text>
</comment>
<dbReference type="KEGG" id="bmic:BmR1_04g09917"/>
<reference evidence="4 5" key="3">
    <citation type="journal article" date="2016" name="Sci. Rep.">
        <title>Genome-wide diversity and gene expression profiling of Babesia microti isolates identify polymorphic genes that mediate host-pathogen interactions.</title>
        <authorList>
            <person name="Silva J.C."/>
            <person name="Cornillot E."/>
            <person name="McCracken C."/>
            <person name="Usmani-Brown S."/>
            <person name="Dwivedi A."/>
            <person name="Ifeonu O.O."/>
            <person name="Crabtree J."/>
            <person name="Gotia H.T."/>
            <person name="Virji A.Z."/>
            <person name="Reynes C."/>
            <person name="Colinge J."/>
            <person name="Kumar V."/>
            <person name="Lawres L."/>
            <person name="Pazzi J.E."/>
            <person name="Pablo J.V."/>
            <person name="Hung C."/>
            <person name="Brancato J."/>
            <person name="Kumari P."/>
            <person name="Orvis J."/>
            <person name="Tretina K."/>
            <person name="Chibucos M."/>
            <person name="Ott S."/>
            <person name="Sadzewicz L."/>
            <person name="Sengamalay N."/>
            <person name="Shetty A.C."/>
            <person name="Su Q."/>
            <person name="Tallon L."/>
            <person name="Fraser C.M."/>
            <person name="Frutos R."/>
            <person name="Molina D.M."/>
            <person name="Krause P.J."/>
            <person name="Ben Mamoun C."/>
        </authorList>
    </citation>
    <scope>NUCLEOTIDE SEQUENCE [LARGE SCALE GENOMIC DNA]</scope>
    <source>
        <strain evidence="4 5">RI</strain>
    </source>
</reference>
<keyword evidence="5" id="KW-1185">Reference proteome</keyword>
<dbReference type="FunFam" id="1.10.1620.10:FF:000001">
    <property type="entry name" value="60S ribosomal protein-like L39"/>
    <property type="match status" value="1"/>
</dbReference>
<dbReference type="Pfam" id="PF00832">
    <property type="entry name" value="Ribosomal_L39"/>
    <property type="match status" value="1"/>
</dbReference>
<dbReference type="GO" id="GO:0003735">
    <property type="term" value="F:structural constituent of ribosome"/>
    <property type="evidence" value="ECO:0007669"/>
    <property type="project" value="InterPro"/>
</dbReference>
<dbReference type="EMBL" id="LN871599">
    <property type="protein sequence ID" value="CCF76149.1"/>
    <property type="molecule type" value="Genomic_DNA"/>
</dbReference>
<dbReference type="GeneID" id="24426606"/>
<organism evidence="4 5">
    <name type="scientific">Babesia microti (strain RI)</name>
    <dbReference type="NCBI Taxonomy" id="1133968"/>
    <lineage>
        <taxon>Eukaryota</taxon>
        <taxon>Sar</taxon>
        <taxon>Alveolata</taxon>
        <taxon>Apicomplexa</taxon>
        <taxon>Aconoidasida</taxon>
        <taxon>Piroplasmida</taxon>
        <taxon>Babesiidae</taxon>
        <taxon>Babesia</taxon>
    </lineage>
</organism>
<dbReference type="GO" id="GO:0022625">
    <property type="term" value="C:cytosolic large ribosomal subunit"/>
    <property type="evidence" value="ECO:0007669"/>
    <property type="project" value="TreeGrafter"/>
</dbReference>
<dbReference type="InterPro" id="IPR020083">
    <property type="entry name" value="Ribosomal_eL39_CS"/>
</dbReference>
<evidence type="ECO:0000313" key="5">
    <source>
        <dbReference type="Proteomes" id="UP000002899"/>
    </source>
</evidence>
<evidence type="ECO:0000256" key="3">
    <source>
        <dbReference type="ARBA" id="ARBA00023274"/>
    </source>
</evidence>
<evidence type="ECO:0000256" key="2">
    <source>
        <dbReference type="ARBA" id="ARBA00022980"/>
    </source>
</evidence>
<dbReference type="OrthoDB" id="444696at2759"/>
<keyword evidence="2" id="KW-0689">Ribosomal protein</keyword>
<name>I7IA59_BABMR</name>
<dbReference type="RefSeq" id="XP_012650557.1">
    <property type="nucleotide sequence ID" value="XM_012795103.1"/>
</dbReference>
<dbReference type="InterPro" id="IPR000077">
    <property type="entry name" value="Ribosomal_eL39"/>
</dbReference>
<evidence type="ECO:0000313" key="4">
    <source>
        <dbReference type="EMBL" id="CCF76149.1"/>
    </source>
</evidence>